<feature type="compositionally biased region" description="Low complexity" evidence="1">
    <location>
        <begin position="27"/>
        <end position="44"/>
    </location>
</feature>
<feature type="compositionally biased region" description="Basic and acidic residues" evidence="1">
    <location>
        <begin position="117"/>
        <end position="127"/>
    </location>
</feature>
<feature type="compositionally biased region" description="Acidic residues" evidence="1">
    <location>
        <begin position="139"/>
        <end position="158"/>
    </location>
</feature>
<proteinExistence type="predicted"/>
<dbReference type="RefSeq" id="XP_018030120.1">
    <property type="nucleotide sequence ID" value="XM_018185974.1"/>
</dbReference>
<dbReference type="EMBL" id="KV441561">
    <property type="protein sequence ID" value="OAF99754.1"/>
    <property type="molecule type" value="Genomic_DNA"/>
</dbReference>
<sequence>MVRRSGRNAAKPEGFYRESEMTKRAQEAVVPAPAEAPTQSSAKKTGQKKKTKATKQTSATKTGRVQEKKPDPNKSTATKAKADKKKPGRPAVPSNDVLLAAAAEVERKTRTGTQRIANDKPSLEFHMKRPVPLFKPQPEDFEEFEEDHDEDEEDDEKE</sequence>
<feature type="compositionally biased region" description="Basic and acidic residues" evidence="1">
    <location>
        <begin position="14"/>
        <end position="26"/>
    </location>
</feature>
<reference evidence="2 3" key="1">
    <citation type="submission" date="2016-05" db="EMBL/GenBank/DDBJ databases">
        <title>Comparative analysis of secretome profiles of manganese(II)-oxidizing ascomycete fungi.</title>
        <authorList>
            <consortium name="DOE Joint Genome Institute"/>
            <person name="Zeiner C.A."/>
            <person name="Purvine S.O."/>
            <person name="Zink E.M."/>
            <person name="Wu S."/>
            <person name="Pasa-Tolic L."/>
            <person name="Chaput D.L."/>
            <person name="Haridas S."/>
            <person name="Grigoriev I.V."/>
            <person name="Santelli C.M."/>
            <person name="Hansel C.M."/>
        </authorList>
    </citation>
    <scope>NUCLEOTIDE SEQUENCE [LARGE SCALE GENOMIC DNA]</scope>
    <source>
        <strain evidence="2 3">AP3s5-JAC2a</strain>
    </source>
</reference>
<dbReference type="InParanoid" id="A0A177BWS0"/>
<evidence type="ECO:0000313" key="3">
    <source>
        <dbReference type="Proteomes" id="UP000077069"/>
    </source>
</evidence>
<feature type="compositionally biased region" description="Low complexity" evidence="1">
    <location>
        <begin position="54"/>
        <end position="63"/>
    </location>
</feature>
<name>A0A177BWS0_9PLEO</name>
<evidence type="ECO:0000256" key="1">
    <source>
        <dbReference type="SAM" id="MobiDB-lite"/>
    </source>
</evidence>
<evidence type="ECO:0000313" key="2">
    <source>
        <dbReference type="EMBL" id="OAF99754.1"/>
    </source>
</evidence>
<dbReference type="GeneID" id="28769460"/>
<accession>A0A177BWS0</accession>
<keyword evidence="3" id="KW-1185">Reference proteome</keyword>
<dbReference type="Proteomes" id="UP000077069">
    <property type="component" value="Unassembled WGS sequence"/>
</dbReference>
<gene>
    <name evidence="2" type="ORF">CC84DRAFT_381101</name>
</gene>
<organism evidence="2 3">
    <name type="scientific">Paraphaeosphaeria sporulosa</name>
    <dbReference type="NCBI Taxonomy" id="1460663"/>
    <lineage>
        <taxon>Eukaryota</taxon>
        <taxon>Fungi</taxon>
        <taxon>Dikarya</taxon>
        <taxon>Ascomycota</taxon>
        <taxon>Pezizomycotina</taxon>
        <taxon>Dothideomycetes</taxon>
        <taxon>Pleosporomycetidae</taxon>
        <taxon>Pleosporales</taxon>
        <taxon>Massarineae</taxon>
        <taxon>Didymosphaeriaceae</taxon>
        <taxon>Paraphaeosphaeria</taxon>
    </lineage>
</organism>
<dbReference type="AlphaFoldDB" id="A0A177BWS0"/>
<feature type="region of interest" description="Disordered" evidence="1">
    <location>
        <begin position="1"/>
        <end position="158"/>
    </location>
</feature>
<protein>
    <submittedName>
        <fullName evidence="2">Uncharacterized protein</fullName>
    </submittedName>
</protein>